<feature type="region of interest" description="Disordered" evidence="1">
    <location>
        <begin position="1"/>
        <end position="49"/>
    </location>
</feature>
<reference evidence="2" key="1">
    <citation type="submission" date="2021-06" db="EMBL/GenBank/DDBJ databases">
        <authorList>
            <person name="Kallberg Y."/>
            <person name="Tangrot J."/>
            <person name="Rosling A."/>
        </authorList>
    </citation>
    <scope>NUCLEOTIDE SEQUENCE</scope>
    <source>
        <strain evidence="2">UK204</strain>
    </source>
</reference>
<dbReference type="AlphaFoldDB" id="A0A9N8VPB1"/>
<organism evidence="2 3">
    <name type="scientific">Funneliformis caledonium</name>
    <dbReference type="NCBI Taxonomy" id="1117310"/>
    <lineage>
        <taxon>Eukaryota</taxon>
        <taxon>Fungi</taxon>
        <taxon>Fungi incertae sedis</taxon>
        <taxon>Mucoromycota</taxon>
        <taxon>Glomeromycotina</taxon>
        <taxon>Glomeromycetes</taxon>
        <taxon>Glomerales</taxon>
        <taxon>Glomeraceae</taxon>
        <taxon>Funneliformis</taxon>
    </lineage>
</organism>
<dbReference type="Proteomes" id="UP000789570">
    <property type="component" value="Unassembled WGS sequence"/>
</dbReference>
<dbReference type="EMBL" id="CAJVPQ010000225">
    <property type="protein sequence ID" value="CAG8459651.1"/>
    <property type="molecule type" value="Genomic_DNA"/>
</dbReference>
<evidence type="ECO:0000313" key="3">
    <source>
        <dbReference type="Proteomes" id="UP000789570"/>
    </source>
</evidence>
<feature type="compositionally biased region" description="Basic residues" evidence="1">
    <location>
        <begin position="1"/>
        <end position="16"/>
    </location>
</feature>
<evidence type="ECO:0000313" key="2">
    <source>
        <dbReference type="EMBL" id="CAG8459651.1"/>
    </source>
</evidence>
<accession>A0A9N8VPB1</accession>
<sequence>MGKSAKSHKRLTRKERKVQAEISNNIVTSKSASQDPLNSAKPSATTKVTKIKRKKKVQAVTTDVIDDEGRKNEMDYVDVFTGKKSYKPLTVRGK</sequence>
<keyword evidence="3" id="KW-1185">Reference proteome</keyword>
<proteinExistence type="predicted"/>
<comment type="caution">
    <text evidence="2">The sequence shown here is derived from an EMBL/GenBank/DDBJ whole genome shotgun (WGS) entry which is preliminary data.</text>
</comment>
<name>A0A9N8VPB1_9GLOM</name>
<evidence type="ECO:0000256" key="1">
    <source>
        <dbReference type="SAM" id="MobiDB-lite"/>
    </source>
</evidence>
<dbReference type="OrthoDB" id="2437064at2759"/>
<gene>
    <name evidence="2" type="ORF">FCALED_LOCUS1678</name>
</gene>
<feature type="compositionally biased region" description="Polar residues" evidence="1">
    <location>
        <begin position="21"/>
        <end position="44"/>
    </location>
</feature>
<protein>
    <submittedName>
        <fullName evidence="2">15854_t:CDS:1</fullName>
    </submittedName>
</protein>